<dbReference type="EMBL" id="JACXWD010000004">
    <property type="protein sequence ID" value="MBD3866987.1"/>
    <property type="molecule type" value="Genomic_DNA"/>
</dbReference>
<organism evidence="9 10">
    <name type="scientific">Candidatus Polarisedimenticola svalbardensis</name>
    <dbReference type="NCBI Taxonomy" id="2886004"/>
    <lineage>
        <taxon>Bacteria</taxon>
        <taxon>Pseudomonadati</taxon>
        <taxon>Acidobacteriota</taxon>
        <taxon>Candidatus Polarisedimenticolia</taxon>
        <taxon>Candidatus Polarisedimenticolales</taxon>
        <taxon>Candidatus Polarisedimenticolaceae</taxon>
        <taxon>Candidatus Polarisedimenticola</taxon>
    </lineage>
</organism>
<dbReference type="InterPro" id="IPR007863">
    <property type="entry name" value="Peptidase_M16_C"/>
</dbReference>
<reference evidence="9 10" key="1">
    <citation type="submission" date="2020-08" db="EMBL/GenBank/DDBJ databases">
        <title>Acidobacteriota in marine sediments use diverse sulfur dissimilation pathways.</title>
        <authorList>
            <person name="Wasmund K."/>
        </authorList>
    </citation>
    <scope>NUCLEOTIDE SEQUENCE [LARGE SCALE GENOMIC DNA]</scope>
    <source>
        <strain evidence="9">MAG AM4</strain>
    </source>
</reference>
<keyword evidence="3" id="KW-0378">Hydrolase</keyword>
<dbReference type="GO" id="GO:0006508">
    <property type="term" value="P:proteolysis"/>
    <property type="evidence" value="ECO:0007669"/>
    <property type="project" value="UniProtKB-KW"/>
</dbReference>
<dbReference type="Pfam" id="PF00675">
    <property type="entry name" value="Peptidase_M16"/>
    <property type="match status" value="2"/>
</dbReference>
<feature type="signal peptide" evidence="6">
    <location>
        <begin position="1"/>
        <end position="17"/>
    </location>
</feature>
<dbReference type="Proteomes" id="UP000648239">
    <property type="component" value="Unassembled WGS sequence"/>
</dbReference>
<dbReference type="AlphaFoldDB" id="A0A8J7CC45"/>
<comment type="similarity">
    <text evidence="1">Belongs to the peptidase M16 family.</text>
</comment>
<dbReference type="GO" id="GO:0046872">
    <property type="term" value="F:metal ion binding"/>
    <property type="evidence" value="ECO:0007669"/>
    <property type="project" value="InterPro"/>
</dbReference>
<evidence type="ECO:0000259" key="7">
    <source>
        <dbReference type="Pfam" id="PF00675"/>
    </source>
</evidence>
<feature type="domain" description="Peptidase M16 N-terminal" evidence="7">
    <location>
        <begin position="504"/>
        <end position="593"/>
    </location>
</feature>
<sequence>MKYHRVFQALAAAIVLAASLSFPSAIEVQVETYTLPNGLTVTLYEDHSLPRVTINTWFAVGSKDEDQGRSGFAHMFEHLMFMGTHRVPDNQFDVLMETGGGANNASTSTDRTNYYSWGPPELLPTLLWLDADRLADLADAMTVEKLDLQRNVVRNERRQGVENTPYGIAEEILAPALYPKGHPYWHTVIGSHEDLEAATLDDVKNFFNTHYVPGNASLVVAGDFDPDQVKQVIASSFGAVPARPIPSPIQVPAVSLEREVRRVAVDNVQYPRLYLVWHSPASFRDGDAEMDLIAEILAGGESSRLYKKLVVDLRLAQDVTSYQYSKELGSQFHVEVTAVPGADLQRIKAETLAVIEDLKEQGPSDIELKRVTAATESAFLQRMESLSGKADSINRYRHYLGVADGFQWDLDRYLTASPAGIRSWAGKVFGDGRVDLRILPRDATVAGADLDNRPALFAAGGFTPPRPETFRLSNGLTVHALSRPGSGLFAAELLSDGGEYVIPAEKAGLSALTGTLLTAGAAGRNAGEFADAVALLGAQINATSSGATVSVSVNGIGSRMEETLDLFADAVLRPNLEQADFDREKQLQLAGIKARADDPVTLAGLASRKILFGSDDPRGRPTAGYAATVGSLTVTDVKETLPTLLNPRDGQLLVVGDFATEALKKSLEKRFGKWRAPKGDRPDGLPPLVDPAPGRIVLLDRPDAPQTVVYILRPVPPLSSDDPVGRGVRESLNILFGGSFTSRLNQNLREKHGYTYGAFSRFLQEKEQYMLFSASRVQTAVTGPALTEYRNEFNRLAGGDISADELTKAVKTARQDVVDSAGTTGSLLALFSGLAADGRPMDDSAVYLESLAKVDLDRANREARSGFYDWSRLLVILVGDREAVVSQLKEAGFPEPVIYSVDELM</sequence>
<name>A0A8J7CC45_9BACT</name>
<proteinExistence type="inferred from homology"/>
<feature type="domain" description="Peptidase M16 N-terminal" evidence="7">
    <location>
        <begin position="42"/>
        <end position="173"/>
    </location>
</feature>
<keyword evidence="6" id="KW-0732">Signal</keyword>
<dbReference type="PANTHER" id="PTHR43690:SF17">
    <property type="entry name" value="PROTEIN YHJJ"/>
    <property type="match status" value="1"/>
</dbReference>
<dbReference type="GO" id="GO:0008237">
    <property type="term" value="F:metallopeptidase activity"/>
    <property type="evidence" value="ECO:0007669"/>
    <property type="project" value="UniProtKB-KW"/>
</dbReference>
<evidence type="ECO:0000313" key="10">
    <source>
        <dbReference type="Proteomes" id="UP000648239"/>
    </source>
</evidence>
<feature type="domain" description="Peptidase M16 C-terminal" evidence="8">
    <location>
        <begin position="631"/>
        <end position="811"/>
    </location>
</feature>
<evidence type="ECO:0000259" key="8">
    <source>
        <dbReference type="Pfam" id="PF05193"/>
    </source>
</evidence>
<evidence type="ECO:0000256" key="6">
    <source>
        <dbReference type="SAM" id="SignalP"/>
    </source>
</evidence>
<evidence type="ECO:0000256" key="1">
    <source>
        <dbReference type="ARBA" id="ARBA00007261"/>
    </source>
</evidence>
<dbReference type="InterPro" id="IPR011249">
    <property type="entry name" value="Metalloenz_LuxS/M16"/>
</dbReference>
<protein>
    <submittedName>
        <fullName evidence="9">Insulinase family protein</fullName>
    </submittedName>
</protein>
<comment type="caution">
    <text evidence="9">The sequence shown here is derived from an EMBL/GenBank/DDBJ whole genome shotgun (WGS) entry which is preliminary data.</text>
</comment>
<dbReference type="Pfam" id="PF05193">
    <property type="entry name" value="Peptidase_M16_C"/>
    <property type="match status" value="2"/>
</dbReference>
<dbReference type="SUPFAM" id="SSF63411">
    <property type="entry name" value="LuxS/MPP-like metallohydrolase"/>
    <property type="match status" value="4"/>
</dbReference>
<keyword evidence="4" id="KW-0862">Zinc</keyword>
<dbReference type="PANTHER" id="PTHR43690">
    <property type="entry name" value="NARDILYSIN"/>
    <property type="match status" value="1"/>
</dbReference>
<dbReference type="Gene3D" id="3.30.830.10">
    <property type="entry name" value="Metalloenzyme, LuxS/M16 peptidase-like"/>
    <property type="match status" value="4"/>
</dbReference>
<feature type="domain" description="Peptidase M16 C-terminal" evidence="8">
    <location>
        <begin position="198"/>
        <end position="371"/>
    </location>
</feature>
<accession>A0A8J7CC45</accession>
<gene>
    <name evidence="9" type="ORF">IFK94_02590</name>
</gene>
<evidence type="ECO:0000256" key="5">
    <source>
        <dbReference type="ARBA" id="ARBA00023049"/>
    </source>
</evidence>
<evidence type="ECO:0000256" key="3">
    <source>
        <dbReference type="ARBA" id="ARBA00022801"/>
    </source>
</evidence>
<evidence type="ECO:0000256" key="2">
    <source>
        <dbReference type="ARBA" id="ARBA00022670"/>
    </source>
</evidence>
<dbReference type="InterPro" id="IPR011765">
    <property type="entry name" value="Pept_M16_N"/>
</dbReference>
<keyword evidence="2" id="KW-0645">Protease</keyword>
<feature type="chain" id="PRO_5035244257" evidence="6">
    <location>
        <begin position="18"/>
        <end position="905"/>
    </location>
</feature>
<dbReference type="InterPro" id="IPR050626">
    <property type="entry name" value="Peptidase_M16"/>
</dbReference>
<evidence type="ECO:0000256" key="4">
    <source>
        <dbReference type="ARBA" id="ARBA00022833"/>
    </source>
</evidence>
<evidence type="ECO:0000313" key="9">
    <source>
        <dbReference type="EMBL" id="MBD3866987.1"/>
    </source>
</evidence>
<keyword evidence="5" id="KW-0482">Metalloprotease</keyword>